<reference evidence="4 5" key="1">
    <citation type="submission" date="2022-11" db="EMBL/GenBank/DDBJ databases">
        <title>Whole genome sequence of Eschrichtius robustus ER-17-0199.</title>
        <authorList>
            <person name="Bruniche-Olsen A."/>
            <person name="Black A.N."/>
            <person name="Fields C.J."/>
            <person name="Walden K."/>
            <person name="Dewoody J.A."/>
        </authorList>
    </citation>
    <scope>NUCLEOTIDE SEQUENCE [LARGE SCALE GENOMIC DNA]</scope>
    <source>
        <strain evidence="4">ER-17-0199</strain>
        <tissue evidence="4">Blubber</tissue>
    </source>
</reference>
<proteinExistence type="predicted"/>
<sequence length="113" mass="12803">MITFSVTDKMQLTYPIFYIMFIIMIASCVFQVKCFLSFLGVVLVTRNREKEHLPQSYIDFGHVPELKRFFVIIISAGKQMLDKIQPDSNGLSYGTLPDGSDSTKSPSGEKKEV</sequence>
<dbReference type="Proteomes" id="UP001159641">
    <property type="component" value="Unassembled WGS sequence"/>
</dbReference>
<comment type="caution">
    <text evidence="4">The sequence shown here is derived from an EMBL/GenBank/DDBJ whole genome shotgun (WGS) entry which is preliminary data.</text>
</comment>
<feature type="transmembrane region" description="Helical" evidence="2">
    <location>
        <begin position="16"/>
        <end position="44"/>
    </location>
</feature>
<evidence type="ECO:0000313" key="4">
    <source>
        <dbReference type="EMBL" id="KAJ8784843.1"/>
    </source>
</evidence>
<dbReference type="AlphaFoldDB" id="A0AB34H043"/>
<evidence type="ECO:0000313" key="3">
    <source>
        <dbReference type="EMBL" id="KAJ8781426.1"/>
    </source>
</evidence>
<evidence type="ECO:0000256" key="1">
    <source>
        <dbReference type="SAM" id="MobiDB-lite"/>
    </source>
</evidence>
<keyword evidence="2" id="KW-0812">Transmembrane</keyword>
<feature type="region of interest" description="Disordered" evidence="1">
    <location>
        <begin position="92"/>
        <end position="113"/>
    </location>
</feature>
<organism evidence="4 5">
    <name type="scientific">Eschrichtius robustus</name>
    <name type="common">California gray whale</name>
    <name type="synonym">Eschrichtius gibbosus</name>
    <dbReference type="NCBI Taxonomy" id="9764"/>
    <lineage>
        <taxon>Eukaryota</taxon>
        <taxon>Metazoa</taxon>
        <taxon>Chordata</taxon>
        <taxon>Craniata</taxon>
        <taxon>Vertebrata</taxon>
        <taxon>Euteleostomi</taxon>
        <taxon>Mammalia</taxon>
        <taxon>Eutheria</taxon>
        <taxon>Laurasiatheria</taxon>
        <taxon>Artiodactyla</taxon>
        <taxon>Whippomorpha</taxon>
        <taxon>Cetacea</taxon>
        <taxon>Mysticeti</taxon>
        <taxon>Eschrichtiidae</taxon>
        <taxon>Eschrichtius</taxon>
    </lineage>
</organism>
<keyword evidence="2" id="KW-0472">Membrane</keyword>
<evidence type="ECO:0000256" key="2">
    <source>
        <dbReference type="SAM" id="Phobius"/>
    </source>
</evidence>
<name>A0AB34H043_ESCRO</name>
<keyword evidence="2" id="KW-1133">Transmembrane helix</keyword>
<evidence type="ECO:0000313" key="5">
    <source>
        <dbReference type="Proteomes" id="UP001159641"/>
    </source>
</evidence>
<gene>
    <name evidence="4" type="ORF">J1605_007870</name>
    <name evidence="3" type="ORF">J1605_011410</name>
</gene>
<protein>
    <submittedName>
        <fullName evidence="4">Uncharacterized protein</fullName>
    </submittedName>
</protein>
<dbReference type="EMBL" id="JAIQCJ010002147">
    <property type="protein sequence ID" value="KAJ8781426.1"/>
    <property type="molecule type" value="Genomic_DNA"/>
</dbReference>
<keyword evidence="5" id="KW-1185">Reference proteome</keyword>
<accession>A0AB34H043</accession>
<dbReference type="EMBL" id="JAIQCJ010002032">
    <property type="protein sequence ID" value="KAJ8784843.1"/>
    <property type="molecule type" value="Genomic_DNA"/>
</dbReference>